<dbReference type="GO" id="GO:0043531">
    <property type="term" value="F:ADP binding"/>
    <property type="evidence" value="ECO:0007669"/>
    <property type="project" value="InterPro"/>
</dbReference>
<dbReference type="InterPro" id="IPR002182">
    <property type="entry name" value="NB-ARC"/>
</dbReference>
<dbReference type="SUPFAM" id="SSF52540">
    <property type="entry name" value="P-loop containing nucleoside triphosphate hydrolases"/>
    <property type="match status" value="1"/>
</dbReference>
<accession>A0AAU1ZUW3</accession>
<name>A0AAU1ZUW3_9ACTN</name>
<sequence length="521" mass="56878">MGDGDHYDFRGSTFHGPVIGRAEHDRGAGFTAMSALPAPPTAFTGREQHVRALLDVLDPDNTETRTDAVLISAVGGLGGVGKTALALHVAHAARTRFPGGTLFVDMRGYDDAPTAPEQAVESFLTALGIGRENLPSAPEELYALYRSALDSRGSVLIMLDNVSDPAQVVPLLPGSTRHRVLVTSRESLDSLTARSISLDSLSQDEAVALIERALRISDPDDSRASAEPDAVRQLVDLCGRLPLALQIAAAQLRRRKPRAVSTLVADLEAAIDRVRALRAPGRDQYDRDLVLRPVFDVTYERLDADQARLFRLLAQAPTSDFGQPTAVALSGVSPDDIMERLEDLAAVYLISSSPAGDRWVMHDLLRAYAATLSTSEPVLAHEATDARNSLLQDFLLRAASADQHLHGQLLAEVPDRFPDRDAALAWLDTEHISLVRAVEWAEMAQHSRFATALGVCIDRYLHVQRHFTDGTRVSETLLTAARREEDRILELFSLSALGNSRQQLRQYREAAIVHTNALRLA</sequence>
<dbReference type="PRINTS" id="PR00364">
    <property type="entry name" value="DISEASERSIST"/>
</dbReference>
<gene>
    <name evidence="2" type="ORF">OHA22_12145</name>
</gene>
<evidence type="ECO:0000259" key="1">
    <source>
        <dbReference type="Pfam" id="PF00931"/>
    </source>
</evidence>
<evidence type="ECO:0000313" key="2">
    <source>
        <dbReference type="EMBL" id="WTT16226.1"/>
    </source>
</evidence>
<proteinExistence type="predicted"/>
<protein>
    <submittedName>
        <fullName evidence="2">NB-ARC domain-containing protein</fullName>
    </submittedName>
</protein>
<feature type="domain" description="NB-ARC" evidence="1">
    <location>
        <begin position="47"/>
        <end position="211"/>
    </location>
</feature>
<dbReference type="Gene3D" id="3.40.50.300">
    <property type="entry name" value="P-loop containing nucleotide triphosphate hydrolases"/>
    <property type="match status" value="1"/>
</dbReference>
<dbReference type="PANTHER" id="PTHR47691:SF3">
    <property type="entry name" value="HTH-TYPE TRANSCRIPTIONAL REGULATOR RV0890C-RELATED"/>
    <property type="match status" value="1"/>
</dbReference>
<dbReference type="EMBL" id="CP108222">
    <property type="protein sequence ID" value="WTT16226.1"/>
    <property type="molecule type" value="Genomic_DNA"/>
</dbReference>
<dbReference type="PANTHER" id="PTHR47691">
    <property type="entry name" value="REGULATOR-RELATED"/>
    <property type="match status" value="1"/>
</dbReference>
<organism evidence="2">
    <name type="scientific">Streptomyces sp. NBC_00093</name>
    <dbReference type="NCBI Taxonomy" id="2975649"/>
    <lineage>
        <taxon>Bacteria</taxon>
        <taxon>Bacillati</taxon>
        <taxon>Actinomycetota</taxon>
        <taxon>Actinomycetes</taxon>
        <taxon>Kitasatosporales</taxon>
        <taxon>Streptomycetaceae</taxon>
        <taxon>Streptomyces</taxon>
    </lineage>
</organism>
<dbReference type="Pfam" id="PF00931">
    <property type="entry name" value="NB-ARC"/>
    <property type="match status" value="1"/>
</dbReference>
<reference evidence="2" key="1">
    <citation type="submission" date="2022-10" db="EMBL/GenBank/DDBJ databases">
        <title>The complete genomes of actinobacterial strains from the NBC collection.</title>
        <authorList>
            <person name="Joergensen T.S."/>
            <person name="Alvarez Arevalo M."/>
            <person name="Sterndorff E.B."/>
            <person name="Faurdal D."/>
            <person name="Vuksanovic O."/>
            <person name="Mourched A.-S."/>
            <person name="Charusanti P."/>
            <person name="Shaw S."/>
            <person name="Blin K."/>
            <person name="Weber T."/>
        </authorList>
    </citation>
    <scope>NUCLEOTIDE SEQUENCE</scope>
    <source>
        <strain evidence="2">NBC_00093</strain>
    </source>
</reference>
<dbReference type="InterPro" id="IPR027417">
    <property type="entry name" value="P-loop_NTPase"/>
</dbReference>
<dbReference type="AlphaFoldDB" id="A0AAU1ZUW3"/>